<dbReference type="KEGG" id="ltr:EVS81_14180"/>
<dbReference type="Gene3D" id="1.10.10.10">
    <property type="entry name" value="Winged helix-like DNA-binding domain superfamily/Winged helix DNA-binding domain"/>
    <property type="match status" value="1"/>
</dbReference>
<dbReference type="Pfam" id="PF12728">
    <property type="entry name" value="HTH_17"/>
    <property type="match status" value="1"/>
</dbReference>
<dbReference type="Proteomes" id="UP000289260">
    <property type="component" value="Chromosome"/>
</dbReference>
<dbReference type="EMBL" id="CP035806">
    <property type="protein sequence ID" value="QBE50395.1"/>
    <property type="molecule type" value="Genomic_DNA"/>
</dbReference>
<dbReference type="InterPro" id="IPR009061">
    <property type="entry name" value="DNA-bd_dom_put_sf"/>
</dbReference>
<dbReference type="SUPFAM" id="SSF46955">
    <property type="entry name" value="Putative DNA-binding domain"/>
    <property type="match status" value="1"/>
</dbReference>
<keyword evidence="3" id="KW-1185">Reference proteome</keyword>
<feature type="domain" description="Helix-turn-helix" evidence="1">
    <location>
        <begin position="11"/>
        <end position="62"/>
    </location>
</feature>
<dbReference type="InterPro" id="IPR036388">
    <property type="entry name" value="WH-like_DNA-bd_sf"/>
</dbReference>
<dbReference type="OrthoDB" id="194758at2"/>
<evidence type="ECO:0000259" key="1">
    <source>
        <dbReference type="Pfam" id="PF12728"/>
    </source>
</evidence>
<sequence length="64" mass="7604">MDLLPPLTPVFLTQREVADLLRVPVRTVEDWRLTRSGPPWVKLGRHVRYEQAELLAWVKERRRG</sequence>
<dbReference type="GO" id="GO:0003677">
    <property type="term" value="F:DNA binding"/>
    <property type="evidence" value="ECO:0007669"/>
    <property type="project" value="UniProtKB-KW"/>
</dbReference>
<evidence type="ECO:0000313" key="2">
    <source>
        <dbReference type="EMBL" id="QBE50395.1"/>
    </source>
</evidence>
<accession>A0A4P6KIH1</accession>
<evidence type="ECO:0000313" key="3">
    <source>
        <dbReference type="Proteomes" id="UP000289260"/>
    </source>
</evidence>
<organism evidence="2 3">
    <name type="scientific">Leucobacter triazinivorans</name>
    <dbReference type="NCBI Taxonomy" id="1784719"/>
    <lineage>
        <taxon>Bacteria</taxon>
        <taxon>Bacillati</taxon>
        <taxon>Actinomycetota</taxon>
        <taxon>Actinomycetes</taxon>
        <taxon>Micrococcales</taxon>
        <taxon>Microbacteriaceae</taxon>
        <taxon>Leucobacter</taxon>
    </lineage>
</organism>
<dbReference type="InterPro" id="IPR041657">
    <property type="entry name" value="HTH_17"/>
</dbReference>
<proteinExistence type="predicted"/>
<dbReference type="AlphaFoldDB" id="A0A4P6KIH1"/>
<protein>
    <submittedName>
        <fullName evidence="2">DNA-binding protein</fullName>
    </submittedName>
</protein>
<name>A0A4P6KIH1_9MICO</name>
<gene>
    <name evidence="2" type="ORF">EVS81_14180</name>
</gene>
<reference evidence="2 3" key="1">
    <citation type="submission" date="2019-02" db="EMBL/GenBank/DDBJ databases">
        <authorList>
            <person name="Sun L."/>
            <person name="Pan D."/>
            <person name="Wu X."/>
        </authorList>
    </citation>
    <scope>NUCLEOTIDE SEQUENCE [LARGE SCALE GENOMIC DNA]</scope>
    <source>
        <strain evidence="2 3">JW-1</strain>
    </source>
</reference>
<keyword evidence="2" id="KW-0238">DNA-binding</keyword>